<dbReference type="AlphaFoldDB" id="D8SAQ0"/>
<dbReference type="InParanoid" id="D8SAQ0"/>
<dbReference type="SUPFAM" id="SSF52540">
    <property type="entry name" value="P-loop containing nucleoside triphosphate hydrolases"/>
    <property type="match status" value="1"/>
</dbReference>
<dbReference type="InterPro" id="IPR027417">
    <property type="entry name" value="P-loop_NTPase"/>
</dbReference>
<keyword evidence="4" id="KW-0175">Coiled coil</keyword>
<dbReference type="HOGENOM" id="CLU_1153359_0_0_1"/>
<evidence type="ECO:0000256" key="2">
    <source>
        <dbReference type="ARBA" id="ARBA00022741"/>
    </source>
</evidence>
<dbReference type="GO" id="GO:0005524">
    <property type="term" value="F:ATP binding"/>
    <property type="evidence" value="ECO:0007669"/>
    <property type="project" value="UniProtKB-KW"/>
</dbReference>
<dbReference type="EMBL" id="GL377609">
    <property type="protein sequence ID" value="EFJ18462.1"/>
    <property type="molecule type" value="Genomic_DNA"/>
</dbReference>
<evidence type="ECO:0000256" key="4">
    <source>
        <dbReference type="ARBA" id="ARBA00023054"/>
    </source>
</evidence>
<organism evidence="10">
    <name type="scientific">Selaginella moellendorffii</name>
    <name type="common">Spikemoss</name>
    <dbReference type="NCBI Taxonomy" id="88036"/>
    <lineage>
        <taxon>Eukaryota</taxon>
        <taxon>Viridiplantae</taxon>
        <taxon>Streptophyta</taxon>
        <taxon>Embryophyta</taxon>
        <taxon>Tracheophyta</taxon>
        <taxon>Lycopodiopsida</taxon>
        <taxon>Selaginellales</taxon>
        <taxon>Selaginellaceae</taxon>
        <taxon>Selaginella</taxon>
    </lineage>
</organism>
<evidence type="ECO:0000259" key="8">
    <source>
        <dbReference type="PROSITE" id="PS50067"/>
    </source>
</evidence>
<evidence type="ECO:0000256" key="3">
    <source>
        <dbReference type="ARBA" id="ARBA00022840"/>
    </source>
</evidence>
<comment type="similarity">
    <text evidence="6">Belongs to the TRAFAC class myosin-kinesin ATPase superfamily. Kinesin family. KIN-12 subfamily.</text>
</comment>
<sequence>MSSFGSKIASNAAAGEFHWSFDRSESTGSCAEGQDRRLRCKLDWDRLPLETDTGVKVVLRVRPLISEEQEEAAARSSSQKLVCSILKFCYAGASAIHVRWSCWGKLNTGKQAHLASCSPMVAHCLDGFNCSMFAFGQTGSGKPYTMWGSIPKSGSLSDEAGLAPRFFKALFLRIEQQLKLTYFHRNNAPPAGRKCNINADLQRTNQGSSRTGNQEPSDKLAVALLVHSPSDLIARIRSQKF</sequence>
<protein>
    <recommendedName>
        <fullName evidence="8">Kinesin motor domain-containing protein</fullName>
    </recommendedName>
</protein>
<keyword evidence="5" id="KW-0505">Motor protein</keyword>
<keyword evidence="2" id="KW-0547">Nucleotide-binding</keyword>
<accession>D8SAQ0</accession>
<name>D8SAQ0_SELML</name>
<evidence type="ECO:0000313" key="10">
    <source>
        <dbReference type="Proteomes" id="UP000001514"/>
    </source>
</evidence>
<dbReference type="PROSITE" id="PS50067">
    <property type="entry name" value="KINESIN_MOTOR_2"/>
    <property type="match status" value="1"/>
</dbReference>
<evidence type="ECO:0000313" key="9">
    <source>
        <dbReference type="EMBL" id="EFJ18462.1"/>
    </source>
</evidence>
<dbReference type="InterPro" id="IPR044986">
    <property type="entry name" value="KIF15/KIN-12"/>
</dbReference>
<evidence type="ECO:0000256" key="7">
    <source>
        <dbReference type="PROSITE-ProRule" id="PRU00283"/>
    </source>
</evidence>
<dbReference type="Proteomes" id="UP000001514">
    <property type="component" value="Unassembled WGS sequence"/>
</dbReference>
<dbReference type="InterPro" id="IPR001752">
    <property type="entry name" value="Kinesin_motor_dom"/>
</dbReference>
<dbReference type="STRING" id="88036.D8SAQ0"/>
<dbReference type="InterPro" id="IPR036961">
    <property type="entry name" value="Kinesin_motor_dom_sf"/>
</dbReference>
<keyword evidence="10" id="KW-1185">Reference proteome</keyword>
<dbReference type="Pfam" id="PF00225">
    <property type="entry name" value="Kinesin"/>
    <property type="match status" value="1"/>
</dbReference>
<dbReference type="GO" id="GO:0007018">
    <property type="term" value="P:microtubule-based movement"/>
    <property type="evidence" value="ECO:0007669"/>
    <property type="project" value="InterPro"/>
</dbReference>
<keyword evidence="3" id="KW-0067">ATP-binding</keyword>
<dbReference type="KEGG" id="smo:SELMODRAFT_419840"/>
<proteinExistence type="inferred from homology"/>
<dbReference type="SMART" id="SM00129">
    <property type="entry name" value="KISc"/>
    <property type="match status" value="1"/>
</dbReference>
<feature type="domain" description="Kinesin motor" evidence="8">
    <location>
        <begin position="54"/>
        <end position="241"/>
    </location>
</feature>
<dbReference type="GO" id="GO:0005874">
    <property type="term" value="C:microtubule"/>
    <property type="evidence" value="ECO:0007669"/>
    <property type="project" value="UniProtKB-KW"/>
</dbReference>
<comment type="caution">
    <text evidence="7">Lacks conserved residue(s) required for the propagation of feature annotation.</text>
</comment>
<evidence type="ECO:0000256" key="6">
    <source>
        <dbReference type="ARBA" id="ARBA00034488"/>
    </source>
</evidence>
<evidence type="ECO:0000256" key="1">
    <source>
        <dbReference type="ARBA" id="ARBA00022701"/>
    </source>
</evidence>
<evidence type="ECO:0000256" key="5">
    <source>
        <dbReference type="ARBA" id="ARBA00023175"/>
    </source>
</evidence>
<dbReference type="eggNOG" id="KOG4280">
    <property type="taxonomic scope" value="Eukaryota"/>
</dbReference>
<dbReference type="Gene3D" id="3.40.850.10">
    <property type="entry name" value="Kinesin motor domain"/>
    <property type="match status" value="1"/>
</dbReference>
<dbReference type="PANTHER" id="PTHR37739">
    <property type="entry name" value="KINESIN-LIKE PROTEIN KIN-12D"/>
    <property type="match status" value="1"/>
</dbReference>
<dbReference type="GO" id="GO:0003777">
    <property type="term" value="F:microtubule motor activity"/>
    <property type="evidence" value="ECO:0007669"/>
    <property type="project" value="InterPro"/>
</dbReference>
<reference evidence="9 10" key="1">
    <citation type="journal article" date="2011" name="Science">
        <title>The Selaginella genome identifies genetic changes associated with the evolution of vascular plants.</title>
        <authorList>
            <person name="Banks J.A."/>
            <person name="Nishiyama T."/>
            <person name="Hasebe M."/>
            <person name="Bowman J.L."/>
            <person name="Gribskov M."/>
            <person name="dePamphilis C."/>
            <person name="Albert V.A."/>
            <person name="Aono N."/>
            <person name="Aoyama T."/>
            <person name="Ambrose B.A."/>
            <person name="Ashton N.W."/>
            <person name="Axtell M.J."/>
            <person name="Barker E."/>
            <person name="Barker M.S."/>
            <person name="Bennetzen J.L."/>
            <person name="Bonawitz N.D."/>
            <person name="Chapple C."/>
            <person name="Cheng C."/>
            <person name="Correa L.G."/>
            <person name="Dacre M."/>
            <person name="DeBarry J."/>
            <person name="Dreyer I."/>
            <person name="Elias M."/>
            <person name="Engstrom E.M."/>
            <person name="Estelle M."/>
            <person name="Feng L."/>
            <person name="Finet C."/>
            <person name="Floyd S.K."/>
            <person name="Frommer W.B."/>
            <person name="Fujita T."/>
            <person name="Gramzow L."/>
            <person name="Gutensohn M."/>
            <person name="Harholt J."/>
            <person name="Hattori M."/>
            <person name="Heyl A."/>
            <person name="Hirai T."/>
            <person name="Hiwatashi Y."/>
            <person name="Ishikawa M."/>
            <person name="Iwata M."/>
            <person name="Karol K.G."/>
            <person name="Koehler B."/>
            <person name="Kolukisaoglu U."/>
            <person name="Kubo M."/>
            <person name="Kurata T."/>
            <person name="Lalonde S."/>
            <person name="Li K."/>
            <person name="Li Y."/>
            <person name="Litt A."/>
            <person name="Lyons E."/>
            <person name="Manning G."/>
            <person name="Maruyama T."/>
            <person name="Michael T.P."/>
            <person name="Mikami K."/>
            <person name="Miyazaki S."/>
            <person name="Morinaga S."/>
            <person name="Murata T."/>
            <person name="Mueller-Roeber B."/>
            <person name="Nelson D.R."/>
            <person name="Obara M."/>
            <person name="Oguri Y."/>
            <person name="Olmstead R.G."/>
            <person name="Onodera N."/>
            <person name="Petersen B.L."/>
            <person name="Pils B."/>
            <person name="Prigge M."/>
            <person name="Rensing S.A."/>
            <person name="Riano-Pachon D.M."/>
            <person name="Roberts A.W."/>
            <person name="Sato Y."/>
            <person name="Scheller H.V."/>
            <person name="Schulz B."/>
            <person name="Schulz C."/>
            <person name="Shakirov E.V."/>
            <person name="Shibagaki N."/>
            <person name="Shinohara N."/>
            <person name="Shippen D.E."/>
            <person name="Soerensen I."/>
            <person name="Sotooka R."/>
            <person name="Sugimoto N."/>
            <person name="Sugita M."/>
            <person name="Sumikawa N."/>
            <person name="Tanurdzic M."/>
            <person name="Theissen G."/>
            <person name="Ulvskov P."/>
            <person name="Wakazuki S."/>
            <person name="Weng J.K."/>
            <person name="Willats W.W."/>
            <person name="Wipf D."/>
            <person name="Wolf P.G."/>
            <person name="Yang L."/>
            <person name="Zimmer A.D."/>
            <person name="Zhu Q."/>
            <person name="Mitros T."/>
            <person name="Hellsten U."/>
            <person name="Loque D."/>
            <person name="Otillar R."/>
            <person name="Salamov A."/>
            <person name="Schmutz J."/>
            <person name="Shapiro H."/>
            <person name="Lindquist E."/>
            <person name="Lucas S."/>
            <person name="Rokhsar D."/>
            <person name="Grigoriev I.V."/>
        </authorList>
    </citation>
    <scope>NUCLEOTIDE SEQUENCE [LARGE SCALE GENOMIC DNA]</scope>
</reference>
<dbReference type="Gramene" id="EFJ18462">
    <property type="protein sequence ID" value="EFJ18462"/>
    <property type="gene ID" value="SELMODRAFT_419840"/>
</dbReference>
<dbReference type="GO" id="GO:0008017">
    <property type="term" value="F:microtubule binding"/>
    <property type="evidence" value="ECO:0007669"/>
    <property type="project" value="InterPro"/>
</dbReference>
<dbReference type="PANTHER" id="PTHR37739:SF16">
    <property type="entry name" value="KINESIN-LIKE PROTEIN"/>
    <property type="match status" value="1"/>
</dbReference>
<gene>
    <name evidence="9" type="ORF">SELMODRAFT_419840</name>
</gene>
<keyword evidence="1" id="KW-0493">Microtubule</keyword>